<feature type="region of interest" description="Disordered" evidence="1">
    <location>
        <begin position="1"/>
        <end position="22"/>
    </location>
</feature>
<comment type="caution">
    <text evidence="3">The sequence shown here is derived from an EMBL/GenBank/DDBJ whole genome shotgun (WGS) entry which is preliminary data.</text>
</comment>
<proteinExistence type="predicted"/>
<dbReference type="InterPro" id="IPR027802">
    <property type="entry name" value="Multi-ubiquitin_dom"/>
</dbReference>
<evidence type="ECO:0000313" key="4">
    <source>
        <dbReference type="Proteomes" id="UP000253426"/>
    </source>
</evidence>
<reference evidence="3 4" key="1">
    <citation type="submission" date="2018-06" db="EMBL/GenBank/DDBJ databases">
        <title>Genomic Encyclopedia of Type Strains, Phase IV (KMG-IV): sequencing the most valuable type-strain genomes for metagenomic binning, comparative biology and taxonomic classification.</title>
        <authorList>
            <person name="Goeker M."/>
        </authorList>
    </citation>
    <scope>NUCLEOTIDE SEQUENCE [LARGE SCALE GENOMIC DNA]</scope>
    <source>
        <strain evidence="3 4">DSM 25532</strain>
    </source>
</reference>
<organism evidence="3 4">
    <name type="scientific">Roseimicrobium gellanilyticum</name>
    <dbReference type="NCBI Taxonomy" id="748857"/>
    <lineage>
        <taxon>Bacteria</taxon>
        <taxon>Pseudomonadati</taxon>
        <taxon>Verrucomicrobiota</taxon>
        <taxon>Verrucomicrobiia</taxon>
        <taxon>Verrucomicrobiales</taxon>
        <taxon>Verrucomicrobiaceae</taxon>
        <taxon>Roseimicrobium</taxon>
    </lineage>
</organism>
<evidence type="ECO:0000259" key="2">
    <source>
        <dbReference type="Pfam" id="PF14452"/>
    </source>
</evidence>
<dbReference type="Proteomes" id="UP000253426">
    <property type="component" value="Unassembled WGS sequence"/>
</dbReference>
<keyword evidence="4" id="KW-1185">Reference proteome</keyword>
<feature type="domain" description="Multi-ubiquitin" evidence="2">
    <location>
        <begin position="174"/>
        <end position="244"/>
    </location>
</feature>
<protein>
    <submittedName>
        <fullName evidence="3">Multiubiquitin</fullName>
    </submittedName>
</protein>
<evidence type="ECO:0000256" key="1">
    <source>
        <dbReference type="SAM" id="MobiDB-lite"/>
    </source>
</evidence>
<evidence type="ECO:0000313" key="3">
    <source>
        <dbReference type="EMBL" id="RBP39631.1"/>
    </source>
</evidence>
<dbReference type="AlphaFoldDB" id="A0A366HBA0"/>
<dbReference type="RefSeq" id="WP_113960532.1">
    <property type="nucleotide sequence ID" value="NZ_QNRR01000009.1"/>
</dbReference>
<name>A0A366HBA0_9BACT</name>
<gene>
    <name evidence="3" type="ORF">DES53_10958</name>
</gene>
<dbReference type="EMBL" id="QNRR01000009">
    <property type="protein sequence ID" value="RBP39631.1"/>
    <property type="molecule type" value="Genomic_DNA"/>
</dbReference>
<dbReference type="OrthoDB" id="262746at2"/>
<sequence length="246" mass="27248">MNTPLIEPQHPVHSSEDRSNSQRGAKWFAHINDVRIPTPQRRVLVKVLKTQGNSPEAHALVRDHNSPEDPVFADDAVVDLAQGNVFYSVPLCDLKPRGQCTAPPKLAYSVDDGVEITIRPDQSGRTVRDWFGLDCQKDLFRDYESPHDSPIEDGDSAFFGDGPVFYTRQTKGITIVINGRERVVTSRLISYEEVVQLGIGSPDPNTAYTVTYSKGPDHKPKGTMVAGDVVKVKCGMNFNVRATDRS</sequence>
<dbReference type="Pfam" id="PF14452">
    <property type="entry name" value="Multi_ubiq"/>
    <property type="match status" value="1"/>
</dbReference>
<accession>A0A366HBA0</accession>